<dbReference type="EMBL" id="JACLYY010000018">
    <property type="protein sequence ID" value="MBM6739257.1"/>
    <property type="molecule type" value="Genomic_DNA"/>
</dbReference>
<feature type="compositionally biased region" description="Basic and acidic residues" evidence="4">
    <location>
        <begin position="267"/>
        <end position="276"/>
    </location>
</feature>
<evidence type="ECO:0000313" key="6">
    <source>
        <dbReference type="EMBL" id="MBM6739257.1"/>
    </source>
</evidence>
<dbReference type="InterPro" id="IPR009057">
    <property type="entry name" value="Homeodomain-like_sf"/>
</dbReference>
<dbReference type="Pfam" id="PF12833">
    <property type="entry name" value="HTH_18"/>
    <property type="match status" value="1"/>
</dbReference>
<dbReference type="RefSeq" id="WP_191493382.1">
    <property type="nucleotide sequence ID" value="NZ_JACLYY010000018.1"/>
</dbReference>
<feature type="region of interest" description="Disordered" evidence="4">
    <location>
        <begin position="261"/>
        <end position="289"/>
    </location>
</feature>
<dbReference type="PROSITE" id="PS00041">
    <property type="entry name" value="HTH_ARAC_FAMILY_1"/>
    <property type="match status" value="1"/>
</dbReference>
<keyword evidence="7" id="KW-1185">Reference proteome</keyword>
<name>A0ABS2ECC1_9FIRM</name>
<dbReference type="InterPro" id="IPR037923">
    <property type="entry name" value="HTH-like"/>
</dbReference>
<evidence type="ECO:0000256" key="3">
    <source>
        <dbReference type="ARBA" id="ARBA00023163"/>
    </source>
</evidence>
<evidence type="ECO:0000313" key="7">
    <source>
        <dbReference type="Proteomes" id="UP000716906"/>
    </source>
</evidence>
<dbReference type="SUPFAM" id="SSF51215">
    <property type="entry name" value="Regulatory protein AraC"/>
    <property type="match status" value="1"/>
</dbReference>
<dbReference type="InterPro" id="IPR020449">
    <property type="entry name" value="Tscrpt_reg_AraC-type_HTH"/>
</dbReference>
<organism evidence="6 7">
    <name type="scientific">Faecalicatena fissicatena</name>
    <dbReference type="NCBI Taxonomy" id="290055"/>
    <lineage>
        <taxon>Bacteria</taxon>
        <taxon>Bacillati</taxon>
        <taxon>Bacillota</taxon>
        <taxon>Clostridia</taxon>
        <taxon>Lachnospirales</taxon>
        <taxon>Lachnospiraceae</taxon>
        <taxon>Faecalicatena</taxon>
    </lineage>
</organism>
<keyword evidence="1" id="KW-0805">Transcription regulation</keyword>
<dbReference type="Proteomes" id="UP000716906">
    <property type="component" value="Unassembled WGS sequence"/>
</dbReference>
<protein>
    <submittedName>
        <fullName evidence="6">AraC family transcriptional regulator</fullName>
    </submittedName>
</protein>
<proteinExistence type="predicted"/>
<dbReference type="PANTHER" id="PTHR43280">
    <property type="entry name" value="ARAC-FAMILY TRANSCRIPTIONAL REGULATOR"/>
    <property type="match status" value="1"/>
</dbReference>
<keyword evidence="3" id="KW-0804">Transcription</keyword>
<dbReference type="PRINTS" id="PR00032">
    <property type="entry name" value="HTHARAC"/>
</dbReference>
<comment type="caution">
    <text evidence="6">The sequence shown here is derived from an EMBL/GenBank/DDBJ whole genome shotgun (WGS) entry which is preliminary data.</text>
</comment>
<dbReference type="Gene3D" id="1.10.10.60">
    <property type="entry name" value="Homeodomain-like"/>
    <property type="match status" value="2"/>
</dbReference>
<evidence type="ECO:0000256" key="4">
    <source>
        <dbReference type="SAM" id="MobiDB-lite"/>
    </source>
</evidence>
<reference evidence="6 7" key="1">
    <citation type="journal article" date="2021" name="Sci. Rep.">
        <title>The distribution of antibiotic resistance genes in chicken gut microbiota commensals.</title>
        <authorList>
            <person name="Juricova H."/>
            <person name="Matiasovicova J."/>
            <person name="Kubasova T."/>
            <person name="Cejkova D."/>
            <person name="Rychlik I."/>
        </authorList>
    </citation>
    <scope>NUCLEOTIDE SEQUENCE [LARGE SCALE GENOMIC DNA]</scope>
    <source>
        <strain evidence="6 7">An773</strain>
    </source>
</reference>
<dbReference type="Pfam" id="PF02311">
    <property type="entry name" value="AraC_binding"/>
    <property type="match status" value="1"/>
</dbReference>
<gene>
    <name evidence="6" type="ORF">H7U36_14310</name>
</gene>
<dbReference type="CDD" id="cd06986">
    <property type="entry name" value="cupin_MmsR-like_N"/>
    <property type="match status" value="1"/>
</dbReference>
<accession>A0ABS2ECC1</accession>
<keyword evidence="2" id="KW-0238">DNA-binding</keyword>
<dbReference type="InterPro" id="IPR018060">
    <property type="entry name" value="HTH_AraC"/>
</dbReference>
<dbReference type="SUPFAM" id="SSF46689">
    <property type="entry name" value="Homeodomain-like"/>
    <property type="match status" value="2"/>
</dbReference>
<evidence type="ECO:0000256" key="2">
    <source>
        <dbReference type="ARBA" id="ARBA00023125"/>
    </source>
</evidence>
<dbReference type="SMART" id="SM00342">
    <property type="entry name" value="HTH_ARAC"/>
    <property type="match status" value="1"/>
</dbReference>
<dbReference type="InterPro" id="IPR018062">
    <property type="entry name" value="HTH_AraC-typ_CS"/>
</dbReference>
<evidence type="ECO:0000256" key="1">
    <source>
        <dbReference type="ARBA" id="ARBA00023015"/>
    </source>
</evidence>
<sequence>MKDYIFSNDFSRNLDAMIYTCGYETCRPSHSYGPAVRSGYMIHYILKGKGVYKTGGHIYPLSEGDAFLICPNELIYYEADKYNPWTYTWIGFQGVKMEQYLKRTSLLDTPCFHYGKDDRVRLCHEKMFEASKLPHNRDLMMNSVMYEYLYLLASKFPRTYIPPKEKKISYVEEALRYIENNYDGDVNIQVIADRLNIERTYLYRLFKTITGVSPQEYLLDFRLRRACSLLESTDLSVSYIARSVGYEDALYFSRLFKQKKGRTPTRYRQECTREKPAPSSDPQTPAKER</sequence>
<dbReference type="PANTHER" id="PTHR43280:SF30">
    <property type="entry name" value="MMSAB OPERON REGULATORY PROTEIN"/>
    <property type="match status" value="1"/>
</dbReference>
<dbReference type="PROSITE" id="PS01124">
    <property type="entry name" value="HTH_ARAC_FAMILY_2"/>
    <property type="match status" value="1"/>
</dbReference>
<dbReference type="Gene3D" id="2.60.120.280">
    <property type="entry name" value="Regulatory protein AraC"/>
    <property type="match status" value="1"/>
</dbReference>
<dbReference type="InterPro" id="IPR003313">
    <property type="entry name" value="AraC-bd"/>
</dbReference>
<feature type="domain" description="HTH araC/xylS-type" evidence="5">
    <location>
        <begin position="172"/>
        <end position="270"/>
    </location>
</feature>
<evidence type="ECO:0000259" key="5">
    <source>
        <dbReference type="PROSITE" id="PS01124"/>
    </source>
</evidence>